<reference evidence="3" key="2">
    <citation type="submission" date="2022-01" db="EMBL/GenBank/DDBJ databases">
        <authorList>
            <person name="Yamashiro T."/>
            <person name="Shiraishi A."/>
            <person name="Satake H."/>
            <person name="Nakayama K."/>
        </authorList>
    </citation>
    <scope>NUCLEOTIDE SEQUENCE</scope>
</reference>
<evidence type="ECO:0000256" key="1">
    <source>
        <dbReference type="SAM" id="MobiDB-lite"/>
    </source>
</evidence>
<organism evidence="3 4">
    <name type="scientific">Tanacetum coccineum</name>
    <dbReference type="NCBI Taxonomy" id="301880"/>
    <lineage>
        <taxon>Eukaryota</taxon>
        <taxon>Viridiplantae</taxon>
        <taxon>Streptophyta</taxon>
        <taxon>Embryophyta</taxon>
        <taxon>Tracheophyta</taxon>
        <taxon>Spermatophyta</taxon>
        <taxon>Magnoliopsida</taxon>
        <taxon>eudicotyledons</taxon>
        <taxon>Gunneridae</taxon>
        <taxon>Pentapetalae</taxon>
        <taxon>asterids</taxon>
        <taxon>campanulids</taxon>
        <taxon>Asterales</taxon>
        <taxon>Asteraceae</taxon>
        <taxon>Asteroideae</taxon>
        <taxon>Anthemideae</taxon>
        <taxon>Anthemidinae</taxon>
        <taxon>Tanacetum</taxon>
    </lineage>
</organism>
<proteinExistence type="predicted"/>
<name>A0ABQ5FD04_9ASTR</name>
<dbReference type="Proteomes" id="UP001151760">
    <property type="component" value="Unassembled WGS sequence"/>
</dbReference>
<evidence type="ECO:0000313" key="3">
    <source>
        <dbReference type="EMBL" id="GJT60818.1"/>
    </source>
</evidence>
<feature type="domain" description="Retrovirus-related Pol polyprotein from transposon TNT 1-94-like beta-barrel" evidence="2">
    <location>
        <begin position="365"/>
        <end position="435"/>
    </location>
</feature>
<sequence>MMLESIQSGPLVYPTIEENGQVRDKKYAELTEQEKLQDDCDVQALNIVLQGLPPDVYALVNHCQSAKDIWDRVKLLMQGTELSYQERECKLYKEFDKFTSIKGESLHEYYLYPDPLALVANHQTQSNSVQYPQQLSSIHQTTYSSQPYLLSYEAPHHLQQYKHAYQAQISHLTPYDPQNAYHSFSISQQPPVAFLHIDSGLAILVFLPGDDPVACLNKEMIVMSAVVASRTKGNATSSGGNNAAGQSRVVKCYNFQGEGHMTRQYTKPKRPKNSAWFKEKMLLVQSQKLAQVLDEEQLAFLEDPGIPDGQAIQITIPQNAAFKTNDLDAYDYDCDDISSAKAVLMANLLSYDSGVLSEVVQIVLWYLDSECSKHMTGNRSQLINFVHKFLGTFRFINDQIAKIMGYGDYQMGKVMISRVYYVEGLGHNLFSVGQFYDFDLEVAFRKHTYYIRDLEDVDLLKGSRGSNLYMLSLEDTMLSSPPICLWSNCFKDKVLVFAIEGYHFELVLNHYLGPNKDLSEGCQIKANELITMASEQFSSGPGPQLLTPGIISSGLMPNPPSLTPYVPPTKKDWDILFQLMFDEYFSLLPSVASLIPVVVALVPADSIASPSSTLVDQDAPSLTTLQTSPES</sequence>
<comment type="caution">
    <text evidence="3">The sequence shown here is derived from an EMBL/GenBank/DDBJ whole genome shotgun (WGS) entry which is preliminary data.</text>
</comment>
<accession>A0ABQ5FD04</accession>
<protein>
    <recommendedName>
        <fullName evidence="2">Retrovirus-related Pol polyprotein from transposon TNT 1-94-like beta-barrel domain-containing protein</fullName>
    </recommendedName>
</protein>
<dbReference type="InterPro" id="IPR054722">
    <property type="entry name" value="PolX-like_BBD"/>
</dbReference>
<dbReference type="EMBL" id="BQNB010017233">
    <property type="protein sequence ID" value="GJT60818.1"/>
    <property type="molecule type" value="Genomic_DNA"/>
</dbReference>
<gene>
    <name evidence="3" type="ORF">Tco_1004351</name>
</gene>
<feature type="region of interest" description="Disordered" evidence="1">
    <location>
        <begin position="610"/>
        <end position="631"/>
    </location>
</feature>
<evidence type="ECO:0000259" key="2">
    <source>
        <dbReference type="Pfam" id="PF22936"/>
    </source>
</evidence>
<evidence type="ECO:0000313" key="4">
    <source>
        <dbReference type="Proteomes" id="UP001151760"/>
    </source>
</evidence>
<keyword evidence="4" id="KW-1185">Reference proteome</keyword>
<dbReference type="Pfam" id="PF22936">
    <property type="entry name" value="Pol_BBD"/>
    <property type="match status" value="1"/>
</dbReference>
<reference evidence="3" key="1">
    <citation type="journal article" date="2022" name="Int. J. Mol. Sci.">
        <title>Draft Genome of Tanacetum Coccineum: Genomic Comparison of Closely Related Tanacetum-Family Plants.</title>
        <authorList>
            <person name="Yamashiro T."/>
            <person name="Shiraishi A."/>
            <person name="Nakayama K."/>
            <person name="Satake H."/>
        </authorList>
    </citation>
    <scope>NUCLEOTIDE SEQUENCE</scope>
</reference>